<reference evidence="2" key="1">
    <citation type="journal article" date="2020" name="bioRxiv">
        <title>Whole genome comparisons of ergot fungi reveals the divergence and evolution of species within the genus Claviceps are the result of varying mechanisms driving genome evolution and host range expansion.</title>
        <authorList>
            <person name="Wyka S.A."/>
            <person name="Mondo S.J."/>
            <person name="Liu M."/>
            <person name="Dettman J."/>
            <person name="Nalam V."/>
            <person name="Broders K.D."/>
        </authorList>
    </citation>
    <scope>NUCLEOTIDE SEQUENCE</scope>
    <source>
        <strain evidence="2">CCC 602</strain>
    </source>
</reference>
<dbReference type="EMBL" id="SRPW01001931">
    <property type="protein sequence ID" value="KAG5997614.1"/>
    <property type="molecule type" value="Genomic_DNA"/>
</dbReference>
<name>A0A9P7N6F9_9HYPO</name>
<feature type="compositionally biased region" description="Basic and acidic residues" evidence="1">
    <location>
        <begin position="7"/>
        <end position="31"/>
    </location>
</feature>
<protein>
    <submittedName>
        <fullName evidence="2">Uncharacterized protein</fullName>
    </submittedName>
</protein>
<sequence>MKPQSRGPKESTRARESKRQREEDGNSKLVRDVSSSPVSIYKVERNFLDKAKASKTPKLQNPSTKINIQRHLTFHSPLATAPHAETTTLALALHFALTTLNSIANSGSCLETHLLRLLHLPTTTRFRMFPREDVLPAPLTYPVSDVHLVAATTVLLIPYLVWRERDGRGGTVGFIVRPWLEGSRLWTKYLVMLARVWFCAACINMATAKYLVLVDPEMANWVLYLFVVCHCVMSIL</sequence>
<organism evidence="2 3">
    <name type="scientific">Claviceps pusilla</name>
    <dbReference type="NCBI Taxonomy" id="123648"/>
    <lineage>
        <taxon>Eukaryota</taxon>
        <taxon>Fungi</taxon>
        <taxon>Dikarya</taxon>
        <taxon>Ascomycota</taxon>
        <taxon>Pezizomycotina</taxon>
        <taxon>Sordariomycetes</taxon>
        <taxon>Hypocreomycetidae</taxon>
        <taxon>Hypocreales</taxon>
        <taxon>Clavicipitaceae</taxon>
        <taxon>Claviceps</taxon>
    </lineage>
</organism>
<evidence type="ECO:0000256" key="1">
    <source>
        <dbReference type="SAM" id="MobiDB-lite"/>
    </source>
</evidence>
<feature type="region of interest" description="Disordered" evidence="1">
    <location>
        <begin position="1"/>
        <end position="34"/>
    </location>
</feature>
<evidence type="ECO:0000313" key="3">
    <source>
        <dbReference type="Proteomes" id="UP000748025"/>
    </source>
</evidence>
<evidence type="ECO:0000313" key="2">
    <source>
        <dbReference type="EMBL" id="KAG5997614.1"/>
    </source>
</evidence>
<dbReference type="AlphaFoldDB" id="A0A9P7N6F9"/>
<comment type="caution">
    <text evidence="2">The sequence shown here is derived from an EMBL/GenBank/DDBJ whole genome shotgun (WGS) entry which is preliminary data.</text>
</comment>
<keyword evidence="3" id="KW-1185">Reference proteome</keyword>
<accession>A0A9P7N6F9</accession>
<dbReference type="OrthoDB" id="5234599at2759"/>
<dbReference type="Proteomes" id="UP000748025">
    <property type="component" value="Unassembled WGS sequence"/>
</dbReference>
<proteinExistence type="predicted"/>
<gene>
    <name evidence="2" type="ORF">E4U43_002595</name>
</gene>